<reference evidence="1 2" key="1">
    <citation type="submission" date="2019-02" db="EMBL/GenBank/DDBJ databases">
        <title>Deep-cultivation of Planctomycetes and their phenomic and genomic characterization uncovers novel biology.</title>
        <authorList>
            <person name="Wiegand S."/>
            <person name="Jogler M."/>
            <person name="Boedeker C."/>
            <person name="Pinto D."/>
            <person name="Vollmers J."/>
            <person name="Rivas-Marin E."/>
            <person name="Kohn T."/>
            <person name="Peeters S.H."/>
            <person name="Heuer A."/>
            <person name="Rast P."/>
            <person name="Oberbeckmann S."/>
            <person name="Bunk B."/>
            <person name="Jeske O."/>
            <person name="Meyerdierks A."/>
            <person name="Storesund J.E."/>
            <person name="Kallscheuer N."/>
            <person name="Luecker S."/>
            <person name="Lage O.M."/>
            <person name="Pohl T."/>
            <person name="Merkel B.J."/>
            <person name="Hornburger P."/>
            <person name="Mueller R.-W."/>
            <person name="Bruemmer F."/>
            <person name="Labrenz M."/>
            <person name="Spormann A.M."/>
            <person name="Op Den Camp H."/>
            <person name="Overmann J."/>
            <person name="Amann R."/>
            <person name="Jetten M.S.M."/>
            <person name="Mascher T."/>
            <person name="Medema M.H."/>
            <person name="Devos D.P."/>
            <person name="Kaster A.-K."/>
            <person name="Ovreas L."/>
            <person name="Rohde M."/>
            <person name="Galperin M.Y."/>
            <person name="Jogler C."/>
        </authorList>
    </citation>
    <scope>NUCLEOTIDE SEQUENCE [LARGE SCALE GENOMIC DNA]</scope>
    <source>
        <strain evidence="1 2">Enr8</strain>
    </source>
</reference>
<gene>
    <name evidence="1" type="ORF">Enr8_23270</name>
</gene>
<dbReference type="EMBL" id="SJPF01000002">
    <property type="protein sequence ID" value="TWT34912.1"/>
    <property type="molecule type" value="Genomic_DNA"/>
</dbReference>
<dbReference type="AlphaFoldDB" id="A0A5C5VB48"/>
<accession>A0A5C5VB48</accession>
<evidence type="ECO:0000313" key="2">
    <source>
        <dbReference type="Proteomes" id="UP000318878"/>
    </source>
</evidence>
<organism evidence="1 2">
    <name type="scientific">Blastopirellula retiformator</name>
    <dbReference type="NCBI Taxonomy" id="2527970"/>
    <lineage>
        <taxon>Bacteria</taxon>
        <taxon>Pseudomonadati</taxon>
        <taxon>Planctomycetota</taxon>
        <taxon>Planctomycetia</taxon>
        <taxon>Pirellulales</taxon>
        <taxon>Pirellulaceae</taxon>
        <taxon>Blastopirellula</taxon>
    </lineage>
</organism>
<name>A0A5C5VB48_9BACT</name>
<sequence>MAVESLLSGDTHWIDDMEIAMPRSPQPQFRSAYRPACEFGTNFSSVGCSSGEEPQLITSRVKRLSPARQVESIQVKFERFEHA</sequence>
<dbReference type="Proteomes" id="UP000318878">
    <property type="component" value="Unassembled WGS sequence"/>
</dbReference>
<evidence type="ECO:0000313" key="1">
    <source>
        <dbReference type="EMBL" id="TWT34912.1"/>
    </source>
</evidence>
<keyword evidence="2" id="KW-1185">Reference proteome</keyword>
<proteinExistence type="predicted"/>
<protein>
    <submittedName>
        <fullName evidence="1">Uncharacterized protein</fullName>
    </submittedName>
</protein>
<comment type="caution">
    <text evidence="1">The sequence shown here is derived from an EMBL/GenBank/DDBJ whole genome shotgun (WGS) entry which is preliminary data.</text>
</comment>